<dbReference type="PANTHER" id="PTHR10210:SF41">
    <property type="entry name" value="RIBOSE-PHOSPHATE PYROPHOSPHOKINASE 1, CHLOROPLASTIC"/>
    <property type="match status" value="1"/>
</dbReference>
<organism evidence="2 3">
    <name type="scientific">Curtobacterium herbarum</name>
    <dbReference type="NCBI Taxonomy" id="150122"/>
    <lineage>
        <taxon>Bacteria</taxon>
        <taxon>Bacillati</taxon>
        <taxon>Actinomycetota</taxon>
        <taxon>Actinomycetes</taxon>
        <taxon>Micrococcales</taxon>
        <taxon>Microbacteriaceae</taxon>
        <taxon>Curtobacterium</taxon>
    </lineage>
</organism>
<gene>
    <name evidence="2" type="ORF">GCM10009627_11300</name>
</gene>
<dbReference type="InterPro" id="IPR000836">
    <property type="entry name" value="PRTase_dom"/>
</dbReference>
<accession>A0ABP4K1X3</accession>
<dbReference type="CDD" id="cd06223">
    <property type="entry name" value="PRTases_typeI"/>
    <property type="match status" value="1"/>
</dbReference>
<evidence type="ECO:0000256" key="1">
    <source>
        <dbReference type="SAM" id="MobiDB-lite"/>
    </source>
</evidence>
<dbReference type="SUPFAM" id="SSF53271">
    <property type="entry name" value="PRTase-like"/>
    <property type="match status" value="1"/>
</dbReference>
<dbReference type="RefSeq" id="WP_204606786.1">
    <property type="nucleotide sequence ID" value="NZ_BAAAJX010000005.1"/>
</dbReference>
<name>A0ABP4K1X3_9MICO</name>
<protein>
    <recommendedName>
        <fullName evidence="4">Phosphoribosyl pyrophosphate synthase</fullName>
    </recommendedName>
</protein>
<comment type="caution">
    <text evidence="2">The sequence shown here is derived from an EMBL/GenBank/DDBJ whole genome shotgun (WGS) entry which is preliminary data.</text>
</comment>
<feature type="compositionally biased region" description="Polar residues" evidence="1">
    <location>
        <begin position="1"/>
        <end position="13"/>
    </location>
</feature>
<feature type="region of interest" description="Disordered" evidence="1">
    <location>
        <begin position="1"/>
        <end position="21"/>
    </location>
</feature>
<dbReference type="InterPro" id="IPR005946">
    <property type="entry name" value="Rib-P_diPkinase"/>
</dbReference>
<dbReference type="Gene3D" id="3.40.50.2020">
    <property type="match status" value="2"/>
</dbReference>
<sequence>MAVELSTRTRSGQPTTPTFTTMRFPAGEAHVKVAAGPDESADTPATHTPAADLVEVATLRGTSGDDLLMLGMWADAVRQRGSRSVALVPYLPGARQDRGLPFGAKVYADVLNGFHIDQVIAFDPHSPVIVGLVENLTVVASDRIVRDEVVGAPGTEQRYQGIIAPDAGAVARATATADACGLPVYRAGKHRNPDTGKLDGFSCEPLPDTGRFLVVDDICDGGGTFMGLAGSTGLPKERLGLWVSHGVFSGRAAQLADHFGEVVTTDSYPAQNAIEGLRTVPLTPYLTEEIR</sequence>
<dbReference type="PANTHER" id="PTHR10210">
    <property type="entry name" value="RIBOSE-PHOSPHATE DIPHOSPHOKINASE FAMILY MEMBER"/>
    <property type="match status" value="1"/>
</dbReference>
<reference evidence="3" key="1">
    <citation type="journal article" date="2019" name="Int. J. Syst. Evol. Microbiol.">
        <title>The Global Catalogue of Microorganisms (GCM) 10K type strain sequencing project: providing services to taxonomists for standard genome sequencing and annotation.</title>
        <authorList>
            <consortium name="The Broad Institute Genomics Platform"/>
            <consortium name="The Broad Institute Genome Sequencing Center for Infectious Disease"/>
            <person name="Wu L."/>
            <person name="Ma J."/>
        </authorList>
    </citation>
    <scope>NUCLEOTIDE SEQUENCE [LARGE SCALE GENOMIC DNA]</scope>
    <source>
        <strain evidence="3">JCM 12140</strain>
    </source>
</reference>
<dbReference type="InterPro" id="IPR029057">
    <property type="entry name" value="PRTase-like"/>
</dbReference>
<dbReference type="Proteomes" id="UP001501742">
    <property type="component" value="Unassembled WGS sequence"/>
</dbReference>
<dbReference type="EMBL" id="BAAAJX010000005">
    <property type="protein sequence ID" value="GAA1492784.1"/>
    <property type="molecule type" value="Genomic_DNA"/>
</dbReference>
<evidence type="ECO:0000313" key="3">
    <source>
        <dbReference type="Proteomes" id="UP001501742"/>
    </source>
</evidence>
<keyword evidence="3" id="KW-1185">Reference proteome</keyword>
<evidence type="ECO:0000313" key="2">
    <source>
        <dbReference type="EMBL" id="GAA1492784.1"/>
    </source>
</evidence>
<evidence type="ECO:0008006" key="4">
    <source>
        <dbReference type="Google" id="ProtNLM"/>
    </source>
</evidence>
<proteinExistence type="predicted"/>